<gene>
    <name evidence="1" type="ORF">Grass_128</name>
</gene>
<evidence type="ECO:0000313" key="2">
    <source>
        <dbReference type="Proteomes" id="UP000017648"/>
    </source>
</evidence>
<accession>U5PY45</accession>
<sequence length="154" mass="17641">MEKMSLLEKIIYLRNFYKGRSQWAREKYEKIKAEGQIGFMVMSDEEALVLRDTQAENYKAFSNVLNTIVNEHLGTTALGELVWVEVLKPFGYYVEDHPIGEVMQVDVAHVNDLVKDGYAKIVINNMGENKPVDRDLADLDPFESQIAEVQPSEE</sequence>
<keyword evidence="2" id="KW-1185">Reference proteome</keyword>
<dbReference type="Proteomes" id="UP000017648">
    <property type="component" value="Segment"/>
</dbReference>
<dbReference type="RefSeq" id="YP_008771494.1">
    <property type="nucleotide sequence ID" value="NC_022771.1"/>
</dbReference>
<dbReference type="EMBL" id="KF669652">
    <property type="protein sequence ID" value="AGY47393.1"/>
    <property type="molecule type" value="Genomic_DNA"/>
</dbReference>
<evidence type="ECO:0000313" key="1">
    <source>
        <dbReference type="EMBL" id="AGY47393.1"/>
    </source>
</evidence>
<organism evidence="1 2">
    <name type="scientific">Bacillus phage Grass</name>
    <dbReference type="NCBI Taxonomy" id="1406785"/>
    <lineage>
        <taxon>Viruses</taxon>
        <taxon>Duplodnaviria</taxon>
        <taxon>Heunggongvirae</taxon>
        <taxon>Uroviricota</taxon>
        <taxon>Caudoviricetes</taxon>
        <taxon>Herelleviridae</taxon>
        <taxon>Bastillevirinae</taxon>
        <taxon>Nitunavirus</taxon>
        <taxon>Nitunavirus grass</taxon>
    </lineage>
</organism>
<organismHost>
    <name type="scientific">Bacillus subtilis</name>
    <dbReference type="NCBI Taxonomy" id="1423"/>
</organismHost>
<proteinExistence type="predicted"/>
<dbReference type="KEGG" id="vg:17960052"/>
<dbReference type="OrthoDB" id="35836at10239"/>
<name>U5PY45_BPGRA</name>
<protein>
    <submittedName>
        <fullName evidence="1">Uncharacterized protein</fullName>
    </submittedName>
</protein>
<dbReference type="GeneID" id="17960052"/>
<reference evidence="1 2" key="1">
    <citation type="journal article" date="2013" name="Genome Announc.">
        <title>Complete Genome of Bacillus subtilis Myophage Grass.</title>
        <authorList>
            <person name="Miller S.Y."/>
            <person name="Colquhoun J.M."/>
            <person name="Perl A.L."/>
            <person name="Chamakura K.R."/>
            <person name="Kuty Everett G.F."/>
        </authorList>
    </citation>
    <scope>NUCLEOTIDE SEQUENCE [LARGE SCALE GENOMIC DNA]</scope>
</reference>